<evidence type="ECO:0000256" key="1">
    <source>
        <dbReference type="SAM" id="MobiDB-lite"/>
    </source>
</evidence>
<protein>
    <submittedName>
        <fullName evidence="2">Phage portal protein, SPP1 Gp6</fullName>
    </submittedName>
</protein>
<organism evidence="2 3">
    <name type="scientific">Clostridium perfringens</name>
    <dbReference type="NCBI Taxonomy" id="1502"/>
    <lineage>
        <taxon>Bacteria</taxon>
        <taxon>Bacillati</taxon>
        <taxon>Bacillota</taxon>
        <taxon>Clostridia</taxon>
        <taxon>Eubacteriales</taxon>
        <taxon>Clostridiaceae</taxon>
        <taxon>Clostridium</taxon>
    </lineage>
</organism>
<sequence>MDIQLKEKILLGEIDLDFSRQDHIEFLKEVYSLYNSAVKVYNKIYDYYKGKTDAIQTYKFVTDRSNLKINLNYIKKFIKEEVSYSVGKELAYESTEGNTNFIKDINYTLSHWESNQNSDLMKYLLMFSEVYELYYLDSKADFCSKIIKPTQGFALKDEFGNVILFIHCFQTKITNKKFIDVYTKNKIYRFNENFVSVKDPIENIFGEVPVSCGQLSYEKEFDTIYNDIKGLQDAFETNLSDIANEISDFRNAFLVFCNATLEEDDTKQMKEKGIIILPGDKSKAEWLIKNINDSFIQNTINTYEDKIYQIACHINANEKMQSNTSSLALRARLNAMENKCSLNQNAHKDIIKNRIRFICKFLKTKGKDYDPKDINIKYTANIPQDDLMIAQILAQVPEGTISKETARSQFSFIANSLVEAERVAKEQKEEIDKHPDLPGGGEDE</sequence>
<dbReference type="AlphaFoldDB" id="A0A2X3HYM9"/>
<name>A0A2X3HYM9_CLOPF</name>
<proteinExistence type="predicted"/>
<feature type="compositionally biased region" description="Basic and acidic residues" evidence="1">
    <location>
        <begin position="424"/>
        <end position="436"/>
    </location>
</feature>
<reference evidence="2 3" key="1">
    <citation type="submission" date="2018-06" db="EMBL/GenBank/DDBJ databases">
        <authorList>
            <consortium name="Pathogen Informatics"/>
            <person name="Doyle S."/>
        </authorList>
    </citation>
    <scope>NUCLEOTIDE SEQUENCE [LARGE SCALE GENOMIC DNA]</scope>
    <source>
        <strain evidence="2 3">NCTC8081</strain>
    </source>
</reference>
<dbReference type="RefSeq" id="WP_111946528.1">
    <property type="nucleotide sequence ID" value="NZ_CATNYA010000055.1"/>
</dbReference>
<dbReference type="Proteomes" id="UP000250234">
    <property type="component" value="Unassembled WGS sequence"/>
</dbReference>
<dbReference type="EMBL" id="UAWO01000006">
    <property type="protein sequence ID" value="SQC85378.1"/>
    <property type="molecule type" value="Genomic_DNA"/>
</dbReference>
<feature type="region of interest" description="Disordered" evidence="1">
    <location>
        <begin position="424"/>
        <end position="444"/>
    </location>
</feature>
<dbReference type="Pfam" id="PF05133">
    <property type="entry name" value="SPP1_portal"/>
    <property type="match status" value="1"/>
</dbReference>
<evidence type="ECO:0000313" key="3">
    <source>
        <dbReference type="Proteomes" id="UP000250234"/>
    </source>
</evidence>
<accession>A0A2X3HYM9</accession>
<gene>
    <name evidence="2" type="ORF">NCTC8081_03171</name>
</gene>
<dbReference type="InterPro" id="IPR021145">
    <property type="entry name" value="Portal_protein_SPP1_Gp6-like"/>
</dbReference>
<evidence type="ECO:0000313" key="2">
    <source>
        <dbReference type="EMBL" id="SQC85378.1"/>
    </source>
</evidence>